<dbReference type="GO" id="GO:0071222">
    <property type="term" value="P:cellular response to lipopolysaccharide"/>
    <property type="evidence" value="ECO:0007669"/>
    <property type="project" value="Ensembl"/>
</dbReference>
<dbReference type="GO" id="GO:0045672">
    <property type="term" value="P:positive regulation of osteoclast differentiation"/>
    <property type="evidence" value="ECO:0007669"/>
    <property type="project" value="Ensembl"/>
</dbReference>
<keyword evidence="6" id="KW-0964">Secreted</keyword>
<dbReference type="GO" id="GO:0016477">
    <property type="term" value="P:cell migration"/>
    <property type="evidence" value="ECO:0007669"/>
    <property type="project" value="Ensembl"/>
</dbReference>
<evidence type="ECO:0000256" key="6">
    <source>
        <dbReference type="RuleBase" id="RU281113"/>
    </source>
</evidence>
<dbReference type="GO" id="GO:0046982">
    <property type="term" value="F:protein heterodimerization activity"/>
    <property type="evidence" value="ECO:0007669"/>
    <property type="project" value="Ensembl"/>
</dbReference>
<dbReference type="GO" id="GO:0070743">
    <property type="term" value="C:interleukin-23 complex"/>
    <property type="evidence" value="ECO:0007669"/>
    <property type="project" value="Ensembl"/>
</dbReference>
<dbReference type="InterPro" id="IPR050676">
    <property type="entry name" value="IL-12"/>
</dbReference>
<dbReference type="InterPro" id="IPR003961">
    <property type="entry name" value="FN3_dom"/>
</dbReference>
<dbReference type="eggNOG" id="ENOG502RZMA">
    <property type="taxonomic scope" value="Eukaryota"/>
</dbReference>
<dbReference type="GO" id="GO:1903588">
    <property type="term" value="P:negative regulation of blood vessel endothelial cell proliferation involved in sprouting angiogenesis"/>
    <property type="evidence" value="ECO:0007669"/>
    <property type="project" value="Ensembl"/>
</dbReference>
<comment type="similarity">
    <text evidence="6">Belongs to the IL-12B family.</text>
</comment>
<dbReference type="GO" id="GO:0005143">
    <property type="term" value="F:interleukin-12 receptor binding"/>
    <property type="evidence" value="ECO:0000318"/>
    <property type="project" value="GO_Central"/>
</dbReference>
<dbReference type="InterPro" id="IPR015528">
    <property type="entry name" value="IL-12_beta"/>
</dbReference>
<protein>
    <recommendedName>
        <fullName evidence="6">Interleukin-12 subunit beta</fullName>
        <shortName evidence="6">IL-12B</shortName>
    </recommendedName>
    <alternativeName>
        <fullName evidence="6">Cytotoxic lymphocyte maturation factor 40 kDa subunit</fullName>
    </alternativeName>
    <alternativeName>
        <fullName evidence="6">IL-12 subunit p40</fullName>
    </alternativeName>
</protein>
<dbReference type="PROSITE" id="PS50853">
    <property type="entry name" value="FN3"/>
    <property type="match status" value="1"/>
</dbReference>
<evidence type="ECO:0000256" key="5">
    <source>
        <dbReference type="ARBA" id="ARBA00023319"/>
    </source>
</evidence>
<keyword evidence="2 6" id="KW-0732">Signal</keyword>
<accession>F7FUP4</accession>
<dbReference type="Gene3D" id="2.60.40.10">
    <property type="entry name" value="Immunoglobulins"/>
    <property type="match status" value="3"/>
</dbReference>
<dbReference type="InterPro" id="IPR013783">
    <property type="entry name" value="Ig-like_fold"/>
</dbReference>
<dbReference type="GO" id="GO:0002230">
    <property type="term" value="P:positive regulation of defense response to virus by host"/>
    <property type="evidence" value="ECO:0007669"/>
    <property type="project" value="Ensembl"/>
</dbReference>
<dbReference type="GO" id="GO:0042832">
    <property type="term" value="P:defense response to protozoan"/>
    <property type="evidence" value="ECO:0007669"/>
    <property type="project" value="Ensembl"/>
</dbReference>
<dbReference type="Ensembl" id="ENSOANT00000019521.3">
    <property type="protein sequence ID" value="ENSOANP00000019518.3"/>
    <property type="gene ID" value="ENSOANG00000012335.4"/>
</dbReference>
<dbReference type="GO" id="GO:0016020">
    <property type="term" value="C:membrane"/>
    <property type="evidence" value="ECO:0007669"/>
    <property type="project" value="InterPro"/>
</dbReference>
<dbReference type="InParanoid" id="F7FUP4"/>
<feature type="domain" description="Fibronectin type-III" evidence="7">
    <location>
        <begin position="237"/>
        <end position="329"/>
    </location>
</feature>
<dbReference type="FunCoup" id="F7FUP4">
    <property type="interactions" value="409"/>
</dbReference>
<feature type="chain" id="PRO_5028501470" description="Interleukin-12 subunit beta" evidence="6">
    <location>
        <begin position="23"/>
        <end position="332"/>
    </location>
</feature>
<dbReference type="KEGG" id="oaa:100074930"/>
<dbReference type="GO" id="GO:0007259">
    <property type="term" value="P:cell surface receptor signaling pathway via JAK-STAT"/>
    <property type="evidence" value="ECO:0007669"/>
    <property type="project" value="Ensembl"/>
</dbReference>
<dbReference type="InterPro" id="IPR019482">
    <property type="entry name" value="IL-12_beta_cen-dom"/>
</dbReference>
<dbReference type="GO" id="GO:0042104">
    <property type="term" value="P:positive regulation of activated T cell proliferation"/>
    <property type="evidence" value="ECO:0007669"/>
    <property type="project" value="Ensembl"/>
</dbReference>
<feature type="signal peptide" evidence="6">
    <location>
        <begin position="1"/>
        <end position="22"/>
    </location>
</feature>
<dbReference type="GO" id="GO:0045063">
    <property type="term" value="P:T-helper 1 cell differentiation"/>
    <property type="evidence" value="ECO:0007669"/>
    <property type="project" value="Ensembl"/>
</dbReference>
<comment type="subunit">
    <text evidence="6">Heterodimer with IL12A; disulfide-linked. The heterodimer is known as interleukin IL-12.</text>
</comment>
<dbReference type="GO" id="GO:0032700">
    <property type="term" value="P:negative regulation of interleukin-17 production"/>
    <property type="evidence" value="ECO:0007669"/>
    <property type="project" value="Ensembl"/>
</dbReference>
<dbReference type="GO" id="GO:0045519">
    <property type="term" value="F:interleukin-23 receptor binding"/>
    <property type="evidence" value="ECO:0007669"/>
    <property type="project" value="Ensembl"/>
</dbReference>
<dbReference type="GO" id="GO:0004896">
    <property type="term" value="F:cytokine receptor activity"/>
    <property type="evidence" value="ECO:0007669"/>
    <property type="project" value="UniProtKB-UniRule"/>
</dbReference>
<dbReference type="GO" id="GO:0002827">
    <property type="term" value="P:positive regulation of T-helper 1 type immune response"/>
    <property type="evidence" value="ECO:0007669"/>
    <property type="project" value="Ensembl"/>
</dbReference>
<dbReference type="GO" id="GO:0005125">
    <property type="term" value="F:cytokine activity"/>
    <property type="evidence" value="ECO:0007669"/>
    <property type="project" value="UniProtKB-KW"/>
</dbReference>
<evidence type="ECO:0000256" key="3">
    <source>
        <dbReference type="ARBA" id="ARBA00023157"/>
    </source>
</evidence>
<dbReference type="GO" id="GO:0008083">
    <property type="term" value="F:growth factor activity"/>
    <property type="evidence" value="ECO:0007669"/>
    <property type="project" value="Ensembl"/>
</dbReference>
<dbReference type="GO" id="GO:0050829">
    <property type="term" value="P:defense response to Gram-negative bacterium"/>
    <property type="evidence" value="ECO:0007669"/>
    <property type="project" value="Ensembl"/>
</dbReference>
<evidence type="ECO:0000256" key="2">
    <source>
        <dbReference type="ARBA" id="ARBA00022729"/>
    </source>
</evidence>
<dbReference type="GO" id="GO:0048662">
    <property type="term" value="P:negative regulation of smooth muscle cell proliferation"/>
    <property type="evidence" value="ECO:0007669"/>
    <property type="project" value="Ensembl"/>
</dbReference>
<dbReference type="OMA" id="EANNYSG"/>
<sequence length="332" mass="37684">MHHPQLFLSLFSLVLLATPLAAKWELEKNVYVVESDWHPDAAAEEVELTCDSPKEDVTWTLGQNSKLLGTGKTLTVQVKEFVEAGNYTCWHGEEVVDHKFLLIHKKEEGIGSTDILKDWKEPKIKTFLKCEAKSYSGAFTCSWLTDVRSTDLKFTIKGSKDSSVSQGVTCGQPVLGEEKVLVGAKEYNKYTAECQVSFCLYAEESQPIKVVLDAIEKNKYENYTSKFFIRDIIKPDPPTNLQLKPSMNSHKSVEVTWEYPQSWSTPHSYFSLTFQVQICTPGKKEKILMADGTSVKVKCHKETMIRVQARDCYYHSSWSKWASVSCNDVKHS</sequence>
<dbReference type="Proteomes" id="UP000002279">
    <property type="component" value="Chromosome X1"/>
</dbReference>
<dbReference type="GO" id="GO:0051607">
    <property type="term" value="P:defense response to virus"/>
    <property type="evidence" value="ECO:0007669"/>
    <property type="project" value="Ensembl"/>
</dbReference>
<reference evidence="8" key="2">
    <citation type="submission" date="2025-08" db="UniProtKB">
        <authorList>
            <consortium name="Ensembl"/>
        </authorList>
    </citation>
    <scope>IDENTIFICATION</scope>
    <source>
        <strain evidence="8">Glennie</strain>
    </source>
</reference>
<dbReference type="HOGENOM" id="CLU_071206_1_0_1"/>
<organism evidence="8 9">
    <name type="scientific">Ornithorhynchus anatinus</name>
    <name type="common">Duckbill platypus</name>
    <dbReference type="NCBI Taxonomy" id="9258"/>
    <lineage>
        <taxon>Eukaryota</taxon>
        <taxon>Metazoa</taxon>
        <taxon>Chordata</taxon>
        <taxon>Craniata</taxon>
        <taxon>Vertebrata</taxon>
        <taxon>Euteleostomi</taxon>
        <taxon>Mammalia</taxon>
        <taxon>Monotremata</taxon>
        <taxon>Ornithorhynchidae</taxon>
        <taxon>Ornithorhynchus</taxon>
    </lineage>
</organism>
<dbReference type="GO" id="GO:1900747">
    <property type="term" value="P:negative regulation of vascular endothelial growth factor signaling pathway"/>
    <property type="evidence" value="ECO:0007669"/>
    <property type="project" value="Ensembl"/>
</dbReference>
<dbReference type="GO" id="GO:0032729">
    <property type="term" value="P:positive regulation of type II interferon production"/>
    <property type="evidence" value="ECO:0007669"/>
    <property type="project" value="Ensembl"/>
</dbReference>
<evidence type="ECO:0000256" key="4">
    <source>
        <dbReference type="ARBA" id="ARBA00023180"/>
    </source>
</evidence>
<dbReference type="GO" id="GO:0032733">
    <property type="term" value="P:positive regulation of interleukin-10 production"/>
    <property type="evidence" value="ECO:0007669"/>
    <property type="project" value="Ensembl"/>
</dbReference>
<dbReference type="GO" id="GO:0002862">
    <property type="term" value="P:negative regulation of inflammatory response to antigenic stimulus"/>
    <property type="evidence" value="ECO:0007669"/>
    <property type="project" value="Ensembl"/>
</dbReference>
<proteinExistence type="inferred from homology"/>
<dbReference type="PRINTS" id="PR01928">
    <property type="entry name" value="INTRLEUKN12B"/>
</dbReference>
<dbReference type="SUPFAM" id="SSF48726">
    <property type="entry name" value="Immunoglobulin"/>
    <property type="match status" value="1"/>
</dbReference>
<dbReference type="GO" id="GO:0032693">
    <property type="term" value="P:negative regulation of interleukin-10 production"/>
    <property type="evidence" value="ECO:0007669"/>
    <property type="project" value="Ensembl"/>
</dbReference>
<name>F7FUP4_ORNAN</name>
<dbReference type="GeneID" id="100074930"/>
<dbReference type="OrthoDB" id="8670716at2759"/>
<dbReference type="FunFam" id="2.60.40.10:FF:000959">
    <property type="entry name" value="Interleukin-12 subunit beta"/>
    <property type="match status" value="1"/>
</dbReference>
<dbReference type="GO" id="GO:0032819">
    <property type="term" value="P:positive regulation of natural killer cell proliferation"/>
    <property type="evidence" value="ECO:0007669"/>
    <property type="project" value="Ensembl"/>
</dbReference>
<dbReference type="GO" id="GO:0002860">
    <property type="term" value="P:positive regulation of natural killer cell mediated cytotoxicity directed against tumor cell target"/>
    <property type="evidence" value="ECO:0007669"/>
    <property type="project" value="Ensembl"/>
</dbReference>
<dbReference type="GO" id="GO:0032735">
    <property type="term" value="P:positive regulation of interleukin-12 production"/>
    <property type="evidence" value="ECO:0007669"/>
    <property type="project" value="Ensembl"/>
</dbReference>
<keyword evidence="3" id="KW-1015">Disulfide bond</keyword>
<dbReference type="CDD" id="cd00063">
    <property type="entry name" value="FN3"/>
    <property type="match status" value="1"/>
</dbReference>
<dbReference type="SUPFAM" id="SSF49265">
    <property type="entry name" value="Fibronectin type III"/>
    <property type="match status" value="2"/>
</dbReference>
<dbReference type="GeneTree" id="ENSGT00390000012630"/>
<dbReference type="InterPro" id="IPR036179">
    <property type="entry name" value="Ig-like_dom_sf"/>
</dbReference>
<dbReference type="Bgee" id="ENSOANG00000012335">
    <property type="expression patterns" value="Expressed in ovary"/>
</dbReference>
<dbReference type="InterPro" id="IPR036116">
    <property type="entry name" value="FN3_sf"/>
</dbReference>
<reference evidence="8 9" key="1">
    <citation type="journal article" date="2008" name="Nature">
        <title>Genome analysis of the platypus reveals unique signatures of evolution.</title>
        <authorList>
            <person name="Warren W.C."/>
            <person name="Hillier L.W."/>
            <person name="Marshall Graves J.A."/>
            <person name="Birney E."/>
            <person name="Ponting C.P."/>
            <person name="Grutzner F."/>
            <person name="Belov K."/>
            <person name="Miller W."/>
            <person name="Clarke L."/>
            <person name="Chinwalla A.T."/>
            <person name="Yang S.P."/>
            <person name="Heger A."/>
            <person name="Locke D.P."/>
            <person name="Miethke P."/>
            <person name="Waters P.D."/>
            <person name="Veyrunes F."/>
            <person name="Fulton L."/>
            <person name="Fulton B."/>
            <person name="Graves T."/>
            <person name="Wallis J."/>
            <person name="Puente X.S."/>
            <person name="Lopez-Otin C."/>
            <person name="Ordonez G.R."/>
            <person name="Eichler E.E."/>
            <person name="Chen L."/>
            <person name="Cheng Z."/>
            <person name="Deakin J.E."/>
            <person name="Alsop A."/>
            <person name="Thompson K."/>
            <person name="Kirby P."/>
            <person name="Papenfuss A.T."/>
            <person name="Wakefield M.J."/>
            <person name="Olender T."/>
            <person name="Lancet D."/>
            <person name="Huttley G.A."/>
            <person name="Smit A.F."/>
            <person name="Pask A."/>
            <person name="Temple-Smith P."/>
            <person name="Batzer M.A."/>
            <person name="Walker J.A."/>
            <person name="Konkel M.K."/>
            <person name="Harris R.S."/>
            <person name="Whittington C.M."/>
            <person name="Wong E.S."/>
            <person name="Gemmell N.J."/>
            <person name="Buschiazzo E."/>
            <person name="Vargas Jentzsch I.M."/>
            <person name="Merkel A."/>
            <person name="Schmitz J."/>
            <person name="Zemann A."/>
            <person name="Churakov G."/>
            <person name="Kriegs J.O."/>
            <person name="Brosius J."/>
            <person name="Murchison E.P."/>
            <person name="Sachidanandam R."/>
            <person name="Smith C."/>
            <person name="Hannon G.J."/>
            <person name="Tsend-Ayush E."/>
            <person name="McMillan D."/>
            <person name="Attenborough R."/>
            <person name="Rens W."/>
            <person name="Ferguson-Smith M."/>
            <person name="Lefevre C.M."/>
            <person name="Sharp J.A."/>
            <person name="Nicholas K.R."/>
            <person name="Ray D.A."/>
            <person name="Kube M."/>
            <person name="Reinhardt R."/>
            <person name="Pringle T.H."/>
            <person name="Taylor J."/>
            <person name="Jones R.C."/>
            <person name="Nixon B."/>
            <person name="Dacheux J.L."/>
            <person name="Niwa H."/>
            <person name="Sekita Y."/>
            <person name="Huang X."/>
            <person name="Stark A."/>
            <person name="Kheradpour P."/>
            <person name="Kellis M."/>
            <person name="Flicek P."/>
            <person name="Chen Y."/>
            <person name="Webber C."/>
            <person name="Hardison R."/>
            <person name="Nelson J."/>
            <person name="Hallsworth-Pepin K."/>
            <person name="Delehaunty K."/>
            <person name="Markovic C."/>
            <person name="Minx P."/>
            <person name="Feng Y."/>
            <person name="Kremitzki C."/>
            <person name="Mitreva M."/>
            <person name="Glasscock J."/>
            <person name="Wylie T."/>
            <person name="Wohldmann P."/>
            <person name="Thiru P."/>
            <person name="Nhan M.N."/>
            <person name="Pohl C.S."/>
            <person name="Smith S.M."/>
            <person name="Hou S."/>
            <person name="Nefedov M."/>
            <person name="de Jong P.J."/>
            <person name="Renfree M.B."/>
            <person name="Mardis E.R."/>
            <person name="Wilson R.K."/>
        </authorList>
    </citation>
    <scope>NUCLEOTIDE SEQUENCE [LARGE SCALE GENOMIC DNA]</scope>
    <source>
        <strain evidence="8 9">Glennie</strain>
    </source>
</reference>
<evidence type="ECO:0000313" key="9">
    <source>
        <dbReference type="Proteomes" id="UP000002279"/>
    </source>
</evidence>
<dbReference type="GO" id="GO:0034393">
    <property type="term" value="P:positive regulation of smooth muscle cell apoptotic process"/>
    <property type="evidence" value="ECO:0007669"/>
    <property type="project" value="Ensembl"/>
</dbReference>
<dbReference type="GO" id="GO:0051142">
    <property type="term" value="P:positive regulation of NK T cell proliferation"/>
    <property type="evidence" value="ECO:0007669"/>
    <property type="project" value="Ensembl"/>
</dbReference>
<keyword evidence="4 6" id="KW-0325">Glycoprotein</keyword>
<dbReference type="PIRSF" id="PIRSF038007">
    <property type="entry name" value="IL_12_beta"/>
    <property type="match status" value="1"/>
</dbReference>
<dbReference type="GO" id="GO:0010224">
    <property type="term" value="P:response to UV-B"/>
    <property type="evidence" value="ECO:0007669"/>
    <property type="project" value="Ensembl"/>
</dbReference>
<dbReference type="PROSITE" id="PS01354">
    <property type="entry name" value="HEMATOPO_REC_L_F3"/>
    <property type="match status" value="1"/>
</dbReference>
<comment type="subcellular location">
    <subcellularLocation>
        <location evidence="6">Secreted</location>
    </subcellularLocation>
</comment>
<dbReference type="GO" id="GO:0042164">
    <property type="term" value="F:interleukin-12 alpha subunit binding"/>
    <property type="evidence" value="ECO:0000318"/>
    <property type="project" value="GO_Central"/>
</dbReference>
<evidence type="ECO:0000256" key="1">
    <source>
        <dbReference type="ARBA" id="ARBA00022514"/>
    </source>
</evidence>
<dbReference type="GO" id="GO:0050709">
    <property type="term" value="P:negative regulation of protein secretion"/>
    <property type="evidence" value="ECO:0007669"/>
    <property type="project" value="Ensembl"/>
</dbReference>
<dbReference type="GO" id="GO:0071346">
    <property type="term" value="P:cellular response to type II interferon"/>
    <property type="evidence" value="ECO:0007669"/>
    <property type="project" value="Ensembl"/>
</dbReference>
<keyword evidence="5 6" id="KW-0393">Immunoglobulin domain</keyword>
<dbReference type="GO" id="GO:0009986">
    <property type="term" value="C:cell surface"/>
    <property type="evidence" value="ECO:0007669"/>
    <property type="project" value="Ensembl"/>
</dbReference>
<dbReference type="AlphaFoldDB" id="F7FUP4"/>
<dbReference type="GO" id="GO:0001916">
    <property type="term" value="P:positive regulation of T cell mediated cytotoxicity"/>
    <property type="evidence" value="ECO:0007669"/>
    <property type="project" value="Ensembl"/>
</dbReference>
<evidence type="ECO:0000313" key="8">
    <source>
        <dbReference type="Ensembl" id="ENSOANP00000019518.3"/>
    </source>
</evidence>
<dbReference type="GO" id="GO:0005737">
    <property type="term" value="C:cytoplasm"/>
    <property type="evidence" value="ECO:0007669"/>
    <property type="project" value="Ensembl"/>
</dbReference>
<dbReference type="GO" id="GO:0043514">
    <property type="term" value="C:interleukin-12 complex"/>
    <property type="evidence" value="ECO:0000318"/>
    <property type="project" value="GO_Central"/>
</dbReference>
<dbReference type="GO" id="GO:0030101">
    <property type="term" value="P:natural killer cell activation"/>
    <property type="evidence" value="ECO:0007669"/>
    <property type="project" value="Ensembl"/>
</dbReference>
<dbReference type="InterPro" id="IPR003530">
    <property type="entry name" value="Hematopoietin_rcpt_L_F3_CS"/>
</dbReference>
<reference evidence="8" key="3">
    <citation type="submission" date="2025-09" db="UniProtKB">
        <authorList>
            <consortium name="Ensembl"/>
        </authorList>
    </citation>
    <scope>IDENTIFICATION</scope>
    <source>
        <strain evidence="8">Glennie</strain>
    </source>
</reference>
<dbReference type="GO" id="GO:0035722">
    <property type="term" value="P:interleukin-12-mediated signaling pathway"/>
    <property type="evidence" value="ECO:0000318"/>
    <property type="project" value="GO_Central"/>
</dbReference>
<dbReference type="RefSeq" id="XP_028907456.1">
    <property type="nucleotide sequence ID" value="XM_029051623.2"/>
</dbReference>
<dbReference type="PANTHER" id="PTHR48485">
    <property type="entry name" value="INTERLEUKIN-12 SUBUNIT BETA-RELATED"/>
    <property type="match status" value="1"/>
</dbReference>
<dbReference type="GO" id="GO:0032725">
    <property type="term" value="P:positive regulation of granulocyte macrophage colony-stimulating factor production"/>
    <property type="evidence" value="ECO:0007669"/>
    <property type="project" value="Ensembl"/>
</dbReference>
<dbReference type="GO" id="GO:0032760">
    <property type="term" value="P:positive regulation of tumor necrosis factor production"/>
    <property type="evidence" value="ECO:0007669"/>
    <property type="project" value="Ensembl"/>
</dbReference>
<dbReference type="CTD" id="3593"/>
<keyword evidence="1 6" id="KW-0202">Cytokine</keyword>
<keyword evidence="9" id="KW-1185">Reference proteome</keyword>
<evidence type="ECO:0000259" key="7">
    <source>
        <dbReference type="PROSITE" id="PS50853"/>
    </source>
</evidence>
<comment type="function">
    <text evidence="6">Cytokine that can act as a growth factor for activated T and NK cells, enhance the lytic activity of NK/lymphokine-activated killer cells, and stimulate the production of IFN-gamma by resting PBMC.</text>
</comment>
<dbReference type="PANTHER" id="PTHR48485:SF4">
    <property type="entry name" value="INTERLEUKIN-12 SUBUNIT BETA"/>
    <property type="match status" value="1"/>
</dbReference>
<dbReference type="GO" id="GO:0042098">
    <property type="term" value="P:T cell proliferation"/>
    <property type="evidence" value="ECO:0007669"/>
    <property type="project" value="Ensembl"/>
</dbReference>
<dbReference type="STRING" id="9258.ENSOANP00000019518"/>
<dbReference type="GO" id="GO:0042802">
    <property type="term" value="F:identical protein binding"/>
    <property type="evidence" value="ECO:0007669"/>
    <property type="project" value="Ensembl"/>
</dbReference>
<dbReference type="GO" id="GO:0032740">
    <property type="term" value="P:positive regulation of interleukin-17 production"/>
    <property type="evidence" value="ECO:0007669"/>
    <property type="project" value="Ensembl"/>
</dbReference>
<dbReference type="Pfam" id="PF10420">
    <property type="entry name" value="IL12p40_C"/>
    <property type="match status" value="1"/>
</dbReference>
<gene>
    <name evidence="6 8" type="primary">IL12B</name>
</gene>